<name>A0A9W7XMJ6_9FUNG</name>
<reference evidence="7" key="1">
    <citation type="submission" date="2022-07" db="EMBL/GenBank/DDBJ databases">
        <title>Phylogenomic reconstructions and comparative analyses of Kickxellomycotina fungi.</title>
        <authorList>
            <person name="Reynolds N.K."/>
            <person name="Stajich J.E."/>
            <person name="Barry K."/>
            <person name="Grigoriev I.V."/>
            <person name="Crous P."/>
            <person name="Smith M.E."/>
        </authorList>
    </citation>
    <scope>NUCLEOTIDE SEQUENCE</scope>
    <source>
        <strain evidence="7">NBRC 105413</strain>
    </source>
</reference>
<dbReference type="InterPro" id="IPR007248">
    <property type="entry name" value="Mpv17_PMP22"/>
</dbReference>
<accession>A0A9W7XMJ6</accession>
<evidence type="ECO:0000256" key="6">
    <source>
        <dbReference type="RuleBase" id="RU363053"/>
    </source>
</evidence>
<comment type="subcellular location">
    <subcellularLocation>
        <location evidence="1">Membrane</location>
        <topology evidence="1">Multi-pass membrane protein</topology>
    </subcellularLocation>
</comment>
<evidence type="ECO:0000256" key="1">
    <source>
        <dbReference type="ARBA" id="ARBA00004141"/>
    </source>
</evidence>
<dbReference type="Proteomes" id="UP001145021">
    <property type="component" value="Unassembled WGS sequence"/>
</dbReference>
<feature type="transmembrane region" description="Helical" evidence="6">
    <location>
        <begin position="68"/>
        <end position="86"/>
    </location>
</feature>
<evidence type="ECO:0000256" key="5">
    <source>
        <dbReference type="ARBA" id="ARBA00023136"/>
    </source>
</evidence>
<evidence type="ECO:0000256" key="3">
    <source>
        <dbReference type="ARBA" id="ARBA00022692"/>
    </source>
</evidence>
<dbReference type="GO" id="GO:0016020">
    <property type="term" value="C:membrane"/>
    <property type="evidence" value="ECO:0007669"/>
    <property type="project" value="UniProtKB-SubCell"/>
</dbReference>
<dbReference type="PANTHER" id="PTHR11266:SF17">
    <property type="entry name" value="PROTEIN MPV17"/>
    <property type="match status" value="1"/>
</dbReference>
<keyword evidence="8" id="KW-1185">Reference proteome</keyword>
<sequence length="207" mass="22791">MSLFVGFWNRCAVRRPLLTISLTNGVMGAAGDVLAQSLVPQQQTSEDPPQSASTKTAVSYDPWRTLRFFAYGCMFGPVAYRWYGFLDRRLPMTAVRAAKAATLAKRVAADQIFFAPVAIAAFFAAMGAMEGKGIGELKISLMERYPEALTGNYILWPAAQMLNFSIVPLVYRVPFSGLVSIIWNTYLSIVNGRKADFKQASKGINDI</sequence>
<keyword evidence="4 6" id="KW-1133">Transmembrane helix</keyword>
<keyword evidence="5 6" id="KW-0472">Membrane</keyword>
<dbReference type="PANTHER" id="PTHR11266">
    <property type="entry name" value="PEROXISOMAL MEMBRANE PROTEIN 2, PXMP2 MPV17"/>
    <property type="match status" value="1"/>
</dbReference>
<organism evidence="7 8">
    <name type="scientific">Coemansia asiatica</name>
    <dbReference type="NCBI Taxonomy" id="1052880"/>
    <lineage>
        <taxon>Eukaryota</taxon>
        <taxon>Fungi</taxon>
        <taxon>Fungi incertae sedis</taxon>
        <taxon>Zoopagomycota</taxon>
        <taxon>Kickxellomycotina</taxon>
        <taxon>Kickxellomycetes</taxon>
        <taxon>Kickxellales</taxon>
        <taxon>Kickxellaceae</taxon>
        <taxon>Coemansia</taxon>
    </lineage>
</organism>
<keyword evidence="3 6" id="KW-0812">Transmembrane</keyword>
<evidence type="ECO:0000313" key="7">
    <source>
        <dbReference type="EMBL" id="KAJ1647936.1"/>
    </source>
</evidence>
<comment type="similarity">
    <text evidence="2 6">Belongs to the peroxisomal membrane protein PXMP2/4 family.</text>
</comment>
<gene>
    <name evidence="7" type="ORF">LPJ64_000748</name>
</gene>
<protein>
    <recommendedName>
        <fullName evidence="9">Protein SYM1</fullName>
    </recommendedName>
</protein>
<dbReference type="AlphaFoldDB" id="A0A9W7XMJ6"/>
<evidence type="ECO:0000313" key="8">
    <source>
        <dbReference type="Proteomes" id="UP001145021"/>
    </source>
</evidence>
<comment type="caution">
    <text evidence="7">The sequence shown here is derived from an EMBL/GenBank/DDBJ whole genome shotgun (WGS) entry which is preliminary data.</text>
</comment>
<feature type="transmembrane region" description="Helical" evidence="6">
    <location>
        <begin position="169"/>
        <end position="189"/>
    </location>
</feature>
<dbReference type="EMBL" id="JANBOH010000016">
    <property type="protein sequence ID" value="KAJ1647936.1"/>
    <property type="molecule type" value="Genomic_DNA"/>
</dbReference>
<evidence type="ECO:0008006" key="9">
    <source>
        <dbReference type="Google" id="ProtNLM"/>
    </source>
</evidence>
<evidence type="ECO:0000256" key="4">
    <source>
        <dbReference type="ARBA" id="ARBA00022989"/>
    </source>
</evidence>
<dbReference type="Pfam" id="PF04117">
    <property type="entry name" value="Mpv17_PMP22"/>
    <property type="match status" value="1"/>
</dbReference>
<dbReference type="GO" id="GO:0005739">
    <property type="term" value="C:mitochondrion"/>
    <property type="evidence" value="ECO:0007669"/>
    <property type="project" value="TreeGrafter"/>
</dbReference>
<proteinExistence type="inferred from homology"/>
<feature type="transmembrane region" description="Helical" evidence="6">
    <location>
        <begin position="107"/>
        <end position="128"/>
    </location>
</feature>
<evidence type="ECO:0000256" key="2">
    <source>
        <dbReference type="ARBA" id="ARBA00006824"/>
    </source>
</evidence>